<reference evidence="11" key="2">
    <citation type="submission" date="2021-01" db="UniProtKB">
        <authorList>
            <consortium name="EnsemblMetazoa"/>
        </authorList>
    </citation>
    <scope>IDENTIFICATION</scope>
</reference>
<dbReference type="InterPro" id="IPR013783">
    <property type="entry name" value="Ig-like_fold"/>
</dbReference>
<dbReference type="RefSeq" id="XP_003724502.1">
    <property type="nucleotide sequence ID" value="XM_003724454.3"/>
</dbReference>
<dbReference type="GO" id="GO:0007165">
    <property type="term" value="P:signal transduction"/>
    <property type="evidence" value="ECO:0000318"/>
    <property type="project" value="GO_Central"/>
</dbReference>
<dbReference type="InterPro" id="IPR003961">
    <property type="entry name" value="FN3_dom"/>
</dbReference>
<feature type="domain" description="Fibronectin type-III" evidence="10">
    <location>
        <begin position="5"/>
        <end position="103"/>
    </location>
</feature>
<proteinExistence type="inferred from homology"/>
<dbReference type="PANTHER" id="PTHR24342">
    <property type="entry name" value="SERINE/THREONINE-PROTEIN KINASE 17"/>
    <property type="match status" value="1"/>
</dbReference>
<reference evidence="12" key="1">
    <citation type="submission" date="2015-02" db="EMBL/GenBank/DDBJ databases">
        <title>Genome sequencing for Strongylocentrotus purpuratus.</title>
        <authorList>
            <person name="Murali S."/>
            <person name="Liu Y."/>
            <person name="Vee V."/>
            <person name="English A."/>
            <person name="Wang M."/>
            <person name="Skinner E."/>
            <person name="Han Y."/>
            <person name="Muzny D.M."/>
            <person name="Worley K.C."/>
            <person name="Gibbs R.A."/>
        </authorList>
    </citation>
    <scope>NUCLEOTIDE SEQUENCE</scope>
</reference>
<evidence type="ECO:0000256" key="4">
    <source>
        <dbReference type="ARBA" id="ARBA00022777"/>
    </source>
</evidence>
<sequence length="429" mass="48476">MPAEPPEPPADKPFAAKCTKDTINLVWAGTTYDGGSIVTGYMVEMSEDGGKKWKNVAKDVFSTSYACKGVTEGKKYQFRVSCINAKGKSKPSAISDPIEPCEGDADKDEENEPDEAAFEPRDVKVQNKDVKEFYEIREELGRGKFGTVNKCIAKESKKTWAAKFIKAEKPADKEEVEHEIEIMMILQHPKLLQLYDAFATGSNMVMILEYVSGGELFDRVVDEEFELTEAVVVFLMRQICEGVKFMHEKGVLHLDMKPENILCVRKNSNKIKIIDFGLAQKYTKNLQVSCGTPEFLAPEVVSYDDVAYGTDMWSVGVICYILLSGFSPFMGDNEGETMSNILKLEWDFEDECFDEISDLAKQFIENLLVEEKNDRLTCPQCLESEWLTKKGVGTGAALSKARLKKYIIKRRWQKAFNAVRAMIRVKRII</sequence>
<feature type="domain" description="Protein kinase" evidence="9">
    <location>
        <begin position="134"/>
        <end position="387"/>
    </location>
</feature>
<keyword evidence="1 7" id="KW-0723">Serine/threonine-protein kinase</keyword>
<dbReference type="CDD" id="cd00063">
    <property type="entry name" value="FN3"/>
    <property type="match status" value="1"/>
</dbReference>
<dbReference type="PANTHER" id="PTHR24342:SF20">
    <property type="entry name" value="MYOSIN LIGHT CHAIN KINASE, SMOOTH MUSCLE"/>
    <property type="match status" value="1"/>
</dbReference>
<dbReference type="InterPro" id="IPR017441">
    <property type="entry name" value="Protein_kinase_ATP_BS"/>
</dbReference>
<dbReference type="GeneID" id="576786"/>
<evidence type="ECO:0000256" key="6">
    <source>
        <dbReference type="PROSITE-ProRule" id="PRU10141"/>
    </source>
</evidence>
<dbReference type="SUPFAM" id="SSF49265">
    <property type="entry name" value="Fibronectin type III"/>
    <property type="match status" value="1"/>
</dbReference>
<evidence type="ECO:0000256" key="8">
    <source>
        <dbReference type="SAM" id="MobiDB-lite"/>
    </source>
</evidence>
<feature type="binding site" evidence="6">
    <location>
        <position position="163"/>
    </location>
    <ligand>
        <name>ATP</name>
        <dbReference type="ChEBI" id="CHEBI:30616"/>
    </ligand>
</feature>
<dbReference type="InterPro" id="IPR036116">
    <property type="entry name" value="FN3_sf"/>
</dbReference>
<feature type="compositionally biased region" description="Acidic residues" evidence="8">
    <location>
        <begin position="99"/>
        <end position="117"/>
    </location>
</feature>
<dbReference type="InterPro" id="IPR000719">
    <property type="entry name" value="Prot_kinase_dom"/>
</dbReference>
<dbReference type="OrthoDB" id="10260894at2759"/>
<evidence type="ECO:0000313" key="11">
    <source>
        <dbReference type="EnsemblMetazoa" id="XP_003724502"/>
    </source>
</evidence>
<keyword evidence="12" id="KW-1185">Reference proteome</keyword>
<keyword evidence="2" id="KW-0808">Transferase</keyword>
<protein>
    <recommendedName>
        <fullName evidence="13">Myosin light chain kinase</fullName>
    </recommendedName>
</protein>
<dbReference type="GO" id="GO:0005737">
    <property type="term" value="C:cytoplasm"/>
    <property type="evidence" value="ECO:0000318"/>
    <property type="project" value="GO_Central"/>
</dbReference>
<dbReference type="KEGG" id="spu:576786"/>
<dbReference type="PROSITE" id="PS50853">
    <property type="entry name" value="FN3"/>
    <property type="match status" value="1"/>
</dbReference>
<dbReference type="Pfam" id="PF00069">
    <property type="entry name" value="Pkinase"/>
    <property type="match status" value="1"/>
</dbReference>
<accession>A0A7M7GNV9</accession>
<dbReference type="FunFam" id="1.10.510.10:FF:000594">
    <property type="entry name" value="Myosin light chain kinase isoform-III"/>
    <property type="match status" value="1"/>
</dbReference>
<evidence type="ECO:0000256" key="5">
    <source>
        <dbReference type="ARBA" id="ARBA00022840"/>
    </source>
</evidence>
<dbReference type="InterPro" id="IPR011009">
    <property type="entry name" value="Kinase-like_dom_sf"/>
</dbReference>
<dbReference type="PROSITE" id="PS00107">
    <property type="entry name" value="PROTEIN_KINASE_ATP"/>
    <property type="match status" value="1"/>
</dbReference>
<dbReference type="FunCoup" id="A0A7M7GNV9">
    <property type="interactions" value="69"/>
</dbReference>
<dbReference type="Gene3D" id="3.30.200.20">
    <property type="entry name" value="Phosphorylase Kinase, domain 1"/>
    <property type="match status" value="1"/>
</dbReference>
<keyword evidence="5 6" id="KW-0067">ATP-binding</keyword>
<comment type="similarity">
    <text evidence="7">Belongs to the protein kinase superfamily.</text>
</comment>
<dbReference type="AlphaFoldDB" id="A0A7M7GNV9"/>
<dbReference type="OMA" id="PWISTCT"/>
<evidence type="ECO:0000256" key="7">
    <source>
        <dbReference type="RuleBase" id="RU000304"/>
    </source>
</evidence>
<dbReference type="Pfam" id="PF00041">
    <property type="entry name" value="fn3"/>
    <property type="match status" value="1"/>
</dbReference>
<dbReference type="Gene3D" id="1.10.510.10">
    <property type="entry name" value="Transferase(Phosphotransferase) domain 1"/>
    <property type="match status" value="1"/>
</dbReference>
<dbReference type="InterPro" id="IPR008271">
    <property type="entry name" value="Ser/Thr_kinase_AS"/>
</dbReference>
<feature type="region of interest" description="Disordered" evidence="8">
    <location>
        <begin position="87"/>
        <end position="119"/>
    </location>
</feature>
<dbReference type="SMART" id="SM00220">
    <property type="entry name" value="S_TKc"/>
    <property type="match status" value="1"/>
</dbReference>
<dbReference type="PROSITE" id="PS00108">
    <property type="entry name" value="PROTEIN_KINASE_ST"/>
    <property type="match status" value="1"/>
</dbReference>
<evidence type="ECO:0000256" key="1">
    <source>
        <dbReference type="ARBA" id="ARBA00022527"/>
    </source>
</evidence>
<dbReference type="GO" id="GO:0005524">
    <property type="term" value="F:ATP binding"/>
    <property type="evidence" value="ECO:0007669"/>
    <property type="project" value="UniProtKB-UniRule"/>
</dbReference>
<evidence type="ECO:0000259" key="10">
    <source>
        <dbReference type="PROSITE" id="PS50853"/>
    </source>
</evidence>
<dbReference type="InParanoid" id="A0A7M7GNV9"/>
<dbReference type="Proteomes" id="UP000007110">
    <property type="component" value="Unassembled WGS sequence"/>
</dbReference>
<name>A0A7M7GNV9_STRPU</name>
<evidence type="ECO:0000313" key="12">
    <source>
        <dbReference type="Proteomes" id="UP000007110"/>
    </source>
</evidence>
<keyword evidence="3 6" id="KW-0547">Nucleotide-binding</keyword>
<dbReference type="SUPFAM" id="SSF56112">
    <property type="entry name" value="Protein kinase-like (PK-like)"/>
    <property type="match status" value="1"/>
</dbReference>
<evidence type="ECO:0000256" key="2">
    <source>
        <dbReference type="ARBA" id="ARBA00022679"/>
    </source>
</evidence>
<dbReference type="EnsemblMetazoa" id="XM_003724454">
    <property type="protein sequence ID" value="XP_003724502"/>
    <property type="gene ID" value="LOC576786"/>
</dbReference>
<evidence type="ECO:0008006" key="13">
    <source>
        <dbReference type="Google" id="ProtNLM"/>
    </source>
</evidence>
<dbReference type="SMART" id="SM00060">
    <property type="entry name" value="FN3"/>
    <property type="match status" value="1"/>
</dbReference>
<evidence type="ECO:0000256" key="3">
    <source>
        <dbReference type="ARBA" id="ARBA00022741"/>
    </source>
</evidence>
<dbReference type="GO" id="GO:0004687">
    <property type="term" value="F:myosin light chain kinase activity"/>
    <property type="evidence" value="ECO:0000318"/>
    <property type="project" value="GO_Central"/>
</dbReference>
<keyword evidence="4" id="KW-0418">Kinase</keyword>
<dbReference type="Gene3D" id="2.60.40.10">
    <property type="entry name" value="Immunoglobulins"/>
    <property type="match status" value="1"/>
</dbReference>
<organism evidence="11 12">
    <name type="scientific">Strongylocentrotus purpuratus</name>
    <name type="common">Purple sea urchin</name>
    <dbReference type="NCBI Taxonomy" id="7668"/>
    <lineage>
        <taxon>Eukaryota</taxon>
        <taxon>Metazoa</taxon>
        <taxon>Echinodermata</taxon>
        <taxon>Eleutherozoa</taxon>
        <taxon>Echinozoa</taxon>
        <taxon>Echinoidea</taxon>
        <taxon>Euechinoidea</taxon>
        <taxon>Echinacea</taxon>
        <taxon>Camarodonta</taxon>
        <taxon>Echinidea</taxon>
        <taxon>Strongylocentrotidae</taxon>
        <taxon>Strongylocentrotus</taxon>
    </lineage>
</organism>
<evidence type="ECO:0000259" key="9">
    <source>
        <dbReference type="PROSITE" id="PS50011"/>
    </source>
</evidence>
<dbReference type="PROSITE" id="PS50011">
    <property type="entry name" value="PROTEIN_KINASE_DOM"/>
    <property type="match status" value="1"/>
</dbReference>
<dbReference type="CDD" id="cd14103">
    <property type="entry name" value="STKc_MLCK"/>
    <property type="match status" value="1"/>
</dbReference>
<dbReference type="FunFam" id="3.30.200.20:FF:000042">
    <property type="entry name" value="Aurora kinase A"/>
    <property type="match status" value="1"/>
</dbReference>